<dbReference type="RefSeq" id="WP_143910133.1">
    <property type="nucleotide sequence ID" value="NZ_CP041765.1"/>
</dbReference>
<dbReference type="GO" id="GO:0003677">
    <property type="term" value="F:DNA binding"/>
    <property type="evidence" value="ECO:0007669"/>
    <property type="project" value="InterPro"/>
</dbReference>
<dbReference type="AlphaFoldDB" id="A0A516X6N5"/>
<dbReference type="OrthoDB" id="4869341at2"/>
<feature type="domain" description="Arc-like DNA binding" evidence="2">
    <location>
        <begin position="40"/>
        <end position="61"/>
    </location>
</feature>
<feature type="region of interest" description="Disordered" evidence="1">
    <location>
        <begin position="1"/>
        <end position="40"/>
    </location>
</feature>
<dbReference type="GO" id="GO:0006355">
    <property type="term" value="P:regulation of DNA-templated transcription"/>
    <property type="evidence" value="ECO:0007669"/>
    <property type="project" value="InterPro"/>
</dbReference>
<organism evidence="3 4">
    <name type="scientific">Tomitella fengzijianii</name>
    <dbReference type="NCBI Taxonomy" id="2597660"/>
    <lineage>
        <taxon>Bacteria</taxon>
        <taxon>Bacillati</taxon>
        <taxon>Actinomycetota</taxon>
        <taxon>Actinomycetes</taxon>
        <taxon>Mycobacteriales</taxon>
        <taxon>Tomitella</taxon>
    </lineage>
</organism>
<reference evidence="3 4" key="1">
    <citation type="submission" date="2019-07" db="EMBL/GenBank/DDBJ databases">
        <title>Tomitella cavernea sp. nov., an actinomycete isolated from soil.</title>
        <authorList>
            <person name="Cheng J."/>
        </authorList>
    </citation>
    <scope>NUCLEOTIDE SEQUENCE [LARGE SCALE GENOMIC DNA]</scope>
    <source>
        <strain evidence="3 4">HY188</strain>
    </source>
</reference>
<dbReference type="Proteomes" id="UP000317344">
    <property type="component" value="Chromosome"/>
</dbReference>
<gene>
    <name evidence="3" type="ORF">FO059_17065</name>
</gene>
<dbReference type="InterPro" id="IPR010985">
    <property type="entry name" value="Ribbon_hlx_hlx"/>
</dbReference>
<dbReference type="Pfam" id="PF03869">
    <property type="entry name" value="Arc"/>
    <property type="match status" value="1"/>
</dbReference>
<protein>
    <submittedName>
        <fullName evidence="3">Ribbon-helix-helix protein, CopG family</fullName>
    </submittedName>
</protein>
<dbReference type="Gene3D" id="1.10.1220.10">
    <property type="entry name" value="Met repressor-like"/>
    <property type="match status" value="1"/>
</dbReference>
<reference evidence="3 4" key="2">
    <citation type="submission" date="2019-07" db="EMBL/GenBank/DDBJ databases">
        <authorList>
            <person name="Huang Y."/>
        </authorList>
    </citation>
    <scope>NUCLEOTIDE SEQUENCE [LARGE SCALE GENOMIC DNA]</scope>
    <source>
        <strain evidence="3 4">HY188</strain>
    </source>
</reference>
<evidence type="ECO:0000256" key="1">
    <source>
        <dbReference type="SAM" id="MobiDB-lite"/>
    </source>
</evidence>
<sequence length="77" mass="9008">MTTKPMTPEQEYDFYAQPENQKPQGPAVRRRPRLSDPVPVRFPPELLEQIRRAAEADDRSVSAWLRRAAEHELRRPA</sequence>
<accession>A0A516X6N5</accession>
<dbReference type="EMBL" id="CP041765">
    <property type="protein sequence ID" value="QDQ98729.1"/>
    <property type="molecule type" value="Genomic_DNA"/>
</dbReference>
<name>A0A516X6N5_9ACTN</name>
<dbReference type="NCBIfam" id="NF041551">
    <property type="entry name" value="YlcI_YnfO_N"/>
    <property type="match status" value="1"/>
</dbReference>
<dbReference type="InterPro" id="IPR005569">
    <property type="entry name" value="Arc_DNA-bd_dom"/>
</dbReference>
<evidence type="ECO:0000313" key="3">
    <source>
        <dbReference type="EMBL" id="QDQ98729.1"/>
    </source>
</evidence>
<evidence type="ECO:0000259" key="2">
    <source>
        <dbReference type="Pfam" id="PF03869"/>
    </source>
</evidence>
<dbReference type="KEGG" id="toy:FO059_17065"/>
<dbReference type="SUPFAM" id="SSF47598">
    <property type="entry name" value="Ribbon-helix-helix"/>
    <property type="match status" value="1"/>
</dbReference>
<evidence type="ECO:0000313" key="4">
    <source>
        <dbReference type="Proteomes" id="UP000317344"/>
    </source>
</evidence>
<proteinExistence type="predicted"/>
<dbReference type="InterPro" id="IPR013321">
    <property type="entry name" value="Arc_rbn_hlx_hlx"/>
</dbReference>
<keyword evidence="4" id="KW-1185">Reference proteome</keyword>